<gene>
    <name evidence="2" type="ORF">AFUS01_LOCUS28342</name>
</gene>
<evidence type="ECO:0000256" key="1">
    <source>
        <dbReference type="SAM" id="MobiDB-lite"/>
    </source>
</evidence>
<sequence length="109" mass="12701">MKVGSGNKNKGQKKSSREESWDPSQNKEADKELMKDLQDLKEILEKMDDYEVMKEEQSSSKASMSKRKKSEIDEESRMDGDEEKFLKYMKDNFVIKDPVSKKTKADVEL</sequence>
<accession>A0A8J2P7P0</accession>
<organism evidence="2 3">
    <name type="scientific">Allacma fusca</name>
    <dbReference type="NCBI Taxonomy" id="39272"/>
    <lineage>
        <taxon>Eukaryota</taxon>
        <taxon>Metazoa</taxon>
        <taxon>Ecdysozoa</taxon>
        <taxon>Arthropoda</taxon>
        <taxon>Hexapoda</taxon>
        <taxon>Collembola</taxon>
        <taxon>Symphypleona</taxon>
        <taxon>Sminthuridae</taxon>
        <taxon>Allacma</taxon>
    </lineage>
</organism>
<protein>
    <submittedName>
        <fullName evidence="2">Uncharacterized protein</fullName>
    </submittedName>
</protein>
<name>A0A8J2P7P0_9HEXA</name>
<keyword evidence="3" id="KW-1185">Reference proteome</keyword>
<feature type="non-terminal residue" evidence="2">
    <location>
        <position position="1"/>
    </location>
</feature>
<dbReference type="Proteomes" id="UP000708208">
    <property type="component" value="Unassembled WGS sequence"/>
</dbReference>
<evidence type="ECO:0000313" key="3">
    <source>
        <dbReference type="Proteomes" id="UP000708208"/>
    </source>
</evidence>
<dbReference type="AlphaFoldDB" id="A0A8J2P7P0"/>
<proteinExistence type="predicted"/>
<dbReference type="EMBL" id="CAJVCH010403692">
    <property type="protein sequence ID" value="CAG7817796.1"/>
    <property type="molecule type" value="Genomic_DNA"/>
</dbReference>
<comment type="caution">
    <text evidence="2">The sequence shown here is derived from an EMBL/GenBank/DDBJ whole genome shotgun (WGS) entry which is preliminary data.</text>
</comment>
<evidence type="ECO:0000313" key="2">
    <source>
        <dbReference type="EMBL" id="CAG7817796.1"/>
    </source>
</evidence>
<feature type="region of interest" description="Disordered" evidence="1">
    <location>
        <begin position="1"/>
        <end position="81"/>
    </location>
</feature>
<feature type="compositionally biased region" description="Basic and acidic residues" evidence="1">
    <location>
        <begin position="15"/>
        <end position="58"/>
    </location>
</feature>
<reference evidence="2" key="1">
    <citation type="submission" date="2021-06" db="EMBL/GenBank/DDBJ databases">
        <authorList>
            <person name="Hodson N. C."/>
            <person name="Mongue J. A."/>
            <person name="Jaron S. K."/>
        </authorList>
    </citation>
    <scope>NUCLEOTIDE SEQUENCE</scope>
</reference>